<feature type="signal peptide" evidence="1">
    <location>
        <begin position="1"/>
        <end position="22"/>
    </location>
</feature>
<dbReference type="RefSeq" id="WP_379074137.1">
    <property type="nucleotide sequence ID" value="NZ_JBHTJW010000002.1"/>
</dbReference>
<gene>
    <name evidence="2" type="ORF">ACFQ1T_04095</name>
</gene>
<dbReference type="EMBL" id="JBHTJW010000002">
    <property type="protein sequence ID" value="MFD0928954.1"/>
    <property type="molecule type" value="Genomic_DNA"/>
</dbReference>
<reference evidence="3" key="1">
    <citation type="journal article" date="2019" name="Int. J. Syst. Evol. Microbiol.">
        <title>The Global Catalogue of Microorganisms (GCM) 10K type strain sequencing project: providing services to taxonomists for standard genome sequencing and annotation.</title>
        <authorList>
            <consortium name="The Broad Institute Genomics Platform"/>
            <consortium name="The Broad Institute Genome Sequencing Center for Infectious Disease"/>
            <person name="Wu L."/>
            <person name="Ma J."/>
        </authorList>
    </citation>
    <scope>NUCLEOTIDE SEQUENCE [LARGE SCALE GENOMIC DNA]</scope>
    <source>
        <strain evidence="3">CCUG 59685</strain>
    </source>
</reference>
<name>A0ABW3GFG5_9PROT</name>
<organism evidence="2 3">
    <name type="scientific">Methylophilus glucosoxydans</name>
    <dbReference type="NCBI Taxonomy" id="752553"/>
    <lineage>
        <taxon>Bacteria</taxon>
        <taxon>Pseudomonadati</taxon>
        <taxon>Pseudomonadota</taxon>
        <taxon>Betaproteobacteria</taxon>
        <taxon>Nitrosomonadales</taxon>
        <taxon>Methylophilaceae</taxon>
        <taxon>Methylophilus</taxon>
    </lineage>
</organism>
<evidence type="ECO:0000256" key="1">
    <source>
        <dbReference type="SAM" id="SignalP"/>
    </source>
</evidence>
<keyword evidence="1" id="KW-0732">Signal</keyword>
<protein>
    <recommendedName>
        <fullName evidence="4">Lipoprotein</fullName>
    </recommendedName>
</protein>
<dbReference type="Proteomes" id="UP001597106">
    <property type="component" value="Unassembled WGS sequence"/>
</dbReference>
<sequence>MTSRISVFSLCFLWFVTLCAHAEESFVTKEPFRQPAKMPSAIVTLLAQEPSVANSASCGESKPAALLETQVLRLSKTAKAYLVKPAHACLCRDAACPVWLFQMRGAAAKLIWHTPAAIKVAVLDKKFDGYQKLGETDGDAAAGSETHWSWDNTRYKQTYKNTWTMDADNKCRLGEETIHLVDGNIVNHTIKCPQD</sequence>
<evidence type="ECO:0000313" key="3">
    <source>
        <dbReference type="Proteomes" id="UP001597106"/>
    </source>
</evidence>
<accession>A0ABW3GFG5</accession>
<feature type="chain" id="PRO_5045418595" description="Lipoprotein" evidence="1">
    <location>
        <begin position="23"/>
        <end position="195"/>
    </location>
</feature>
<evidence type="ECO:0000313" key="2">
    <source>
        <dbReference type="EMBL" id="MFD0928954.1"/>
    </source>
</evidence>
<comment type="caution">
    <text evidence="2">The sequence shown here is derived from an EMBL/GenBank/DDBJ whole genome shotgun (WGS) entry which is preliminary data.</text>
</comment>
<keyword evidence="3" id="KW-1185">Reference proteome</keyword>
<proteinExistence type="predicted"/>
<evidence type="ECO:0008006" key="4">
    <source>
        <dbReference type="Google" id="ProtNLM"/>
    </source>
</evidence>